<dbReference type="CDD" id="cd17546">
    <property type="entry name" value="REC_hyHK_CKI1_RcsC-like"/>
    <property type="match status" value="1"/>
</dbReference>
<evidence type="ECO:0000256" key="1">
    <source>
        <dbReference type="ARBA" id="ARBA00000085"/>
    </source>
</evidence>
<dbReference type="Proteomes" id="UP000586305">
    <property type="component" value="Unassembled WGS sequence"/>
</dbReference>
<keyword evidence="14" id="KW-1185">Reference proteome</keyword>
<dbReference type="InterPro" id="IPR003661">
    <property type="entry name" value="HisK_dim/P_dom"/>
</dbReference>
<dbReference type="PROSITE" id="PS50109">
    <property type="entry name" value="HIS_KIN"/>
    <property type="match status" value="1"/>
</dbReference>
<dbReference type="Pfam" id="PF00512">
    <property type="entry name" value="HisKA"/>
    <property type="match status" value="1"/>
</dbReference>
<evidence type="ECO:0000256" key="10">
    <source>
        <dbReference type="SAM" id="Phobius"/>
    </source>
</evidence>
<evidence type="ECO:0000313" key="13">
    <source>
        <dbReference type="EMBL" id="NOU51133.1"/>
    </source>
</evidence>
<dbReference type="InterPro" id="IPR011006">
    <property type="entry name" value="CheY-like_superfamily"/>
</dbReference>
<keyword evidence="8 10" id="KW-0472">Membrane</keyword>
<dbReference type="SMART" id="SM00387">
    <property type="entry name" value="HATPase_c"/>
    <property type="match status" value="1"/>
</dbReference>
<dbReference type="InterPro" id="IPR003594">
    <property type="entry name" value="HATPase_dom"/>
</dbReference>
<dbReference type="RefSeq" id="WP_171626199.1">
    <property type="nucleotide sequence ID" value="NZ_JABBPG010000004.1"/>
</dbReference>
<dbReference type="PROSITE" id="PS50110">
    <property type="entry name" value="RESPONSE_REGULATORY"/>
    <property type="match status" value="1"/>
</dbReference>
<feature type="domain" description="Histidine kinase" evidence="11">
    <location>
        <begin position="231"/>
        <end position="442"/>
    </location>
</feature>
<dbReference type="EC" id="2.7.13.3" evidence="3"/>
<dbReference type="AlphaFoldDB" id="A0A849VF45"/>
<dbReference type="Gene3D" id="3.30.565.10">
    <property type="entry name" value="Histidine kinase-like ATPase, C-terminal domain"/>
    <property type="match status" value="1"/>
</dbReference>
<evidence type="ECO:0000256" key="6">
    <source>
        <dbReference type="ARBA" id="ARBA00022989"/>
    </source>
</evidence>
<dbReference type="SMART" id="SM00448">
    <property type="entry name" value="REC"/>
    <property type="match status" value="1"/>
</dbReference>
<sequence>MLKIIKAIRARYILALLAMALLISMSAGVMQVLLHEKQKDAEVINVAGMQRMLSQKVLLLAHRLTKVESSSDAIVDVYNQLHAAIDLFSQNHEFLIQLHTNQQFFSKKLDAWYFSSPTLLDKRSRQFVERVRNIQLKDQNELNELYLISQTLLADLDHAVWLFEDHSNKGVERLRYVEVAIWLVAMMLLLLEVRLIFRPMEKQVKDGINELKREQQKTEQALGIKSRFLARASHELRTPLQSILGYLDLYKKERQTYQLDQAITSVKQLHILINEMHDFSRWSNEKISIQNSYAKLSDTLETVVAPYRLTAHKKGLSLTVQLSKSDDQTLFCDHQHLAWMCSQLIDNAIKFSDKGKVTLVANLQRTGSQSELVVQVIDQGYGFSQKQLESLLAHEQANNHFQGMQLGLERCQWLIGALSGEMTFSNRQQGGACVRFSVPVTLIKSDITEPQLSANGKTALLVEDNKINAIVLSKQLNSLGFKVLHVHNGKEAVDVLAVKSFDVIFMDLNMPYMDGYETIDYIRTQLHLDTVIIVVTANDEQQDLAKAIAFGADDHLIKPLQQDILTKTLEDVGILTAI</sequence>
<dbReference type="Gene3D" id="1.10.287.130">
    <property type="match status" value="1"/>
</dbReference>
<evidence type="ECO:0000313" key="14">
    <source>
        <dbReference type="Proteomes" id="UP000586305"/>
    </source>
</evidence>
<evidence type="ECO:0000259" key="12">
    <source>
        <dbReference type="PROSITE" id="PS50110"/>
    </source>
</evidence>
<evidence type="ECO:0000256" key="9">
    <source>
        <dbReference type="PROSITE-ProRule" id="PRU00169"/>
    </source>
</evidence>
<gene>
    <name evidence="13" type="ORF">HG263_11390</name>
</gene>
<dbReference type="GO" id="GO:0000155">
    <property type="term" value="F:phosphorelay sensor kinase activity"/>
    <property type="evidence" value="ECO:0007669"/>
    <property type="project" value="InterPro"/>
</dbReference>
<comment type="caution">
    <text evidence="13">The sequence shown here is derived from an EMBL/GenBank/DDBJ whole genome shotgun (WGS) entry which is preliminary data.</text>
</comment>
<dbReference type="Pfam" id="PF02518">
    <property type="entry name" value="HATPase_c"/>
    <property type="match status" value="1"/>
</dbReference>
<comment type="catalytic activity">
    <reaction evidence="1">
        <text>ATP + protein L-histidine = ADP + protein N-phospho-L-histidine.</text>
        <dbReference type="EC" id="2.7.13.3"/>
    </reaction>
</comment>
<evidence type="ECO:0000256" key="8">
    <source>
        <dbReference type="ARBA" id="ARBA00023136"/>
    </source>
</evidence>
<dbReference type="PANTHER" id="PTHR45339">
    <property type="entry name" value="HYBRID SIGNAL TRANSDUCTION HISTIDINE KINASE J"/>
    <property type="match status" value="1"/>
</dbReference>
<keyword evidence="6 10" id="KW-1133">Transmembrane helix</keyword>
<evidence type="ECO:0000256" key="7">
    <source>
        <dbReference type="ARBA" id="ARBA00023012"/>
    </source>
</evidence>
<protein>
    <recommendedName>
        <fullName evidence="3">histidine kinase</fullName>
        <ecNumber evidence="3">2.7.13.3</ecNumber>
    </recommendedName>
</protein>
<dbReference type="InterPro" id="IPR029095">
    <property type="entry name" value="NarX-like_N"/>
</dbReference>
<keyword evidence="7" id="KW-0902">Two-component regulatory system</keyword>
<comment type="subcellular location">
    <subcellularLocation>
        <location evidence="2">Membrane</location>
        <topology evidence="2">Multi-pass membrane protein</topology>
    </subcellularLocation>
</comment>
<dbReference type="SUPFAM" id="SSF52172">
    <property type="entry name" value="CheY-like"/>
    <property type="match status" value="1"/>
</dbReference>
<evidence type="ECO:0000256" key="3">
    <source>
        <dbReference type="ARBA" id="ARBA00012438"/>
    </source>
</evidence>
<dbReference type="Pfam" id="PF13675">
    <property type="entry name" value="PilJ"/>
    <property type="match status" value="1"/>
</dbReference>
<evidence type="ECO:0000256" key="2">
    <source>
        <dbReference type="ARBA" id="ARBA00004141"/>
    </source>
</evidence>
<dbReference type="Gene3D" id="3.40.50.2300">
    <property type="match status" value="1"/>
</dbReference>
<dbReference type="InterPro" id="IPR005467">
    <property type="entry name" value="His_kinase_dom"/>
</dbReference>
<reference evidence="13 14" key="1">
    <citation type="submission" date="2020-04" db="EMBL/GenBank/DDBJ databases">
        <title>Pseudoalteromonas caenipelagi sp. nov., isolated from a tidal flat.</title>
        <authorList>
            <person name="Park S."/>
            <person name="Yoon J.-H."/>
        </authorList>
    </citation>
    <scope>NUCLEOTIDE SEQUENCE [LARGE SCALE GENOMIC DNA]</scope>
    <source>
        <strain evidence="13 14">JBTF-M23</strain>
    </source>
</reference>
<name>A0A849VF45_9GAMM</name>
<evidence type="ECO:0000256" key="5">
    <source>
        <dbReference type="ARBA" id="ARBA00022692"/>
    </source>
</evidence>
<dbReference type="SUPFAM" id="SSF55874">
    <property type="entry name" value="ATPase domain of HSP90 chaperone/DNA topoisomerase II/histidine kinase"/>
    <property type="match status" value="1"/>
</dbReference>
<proteinExistence type="predicted"/>
<dbReference type="InterPro" id="IPR036890">
    <property type="entry name" value="HATPase_C_sf"/>
</dbReference>
<dbReference type="GO" id="GO:0016020">
    <property type="term" value="C:membrane"/>
    <property type="evidence" value="ECO:0007669"/>
    <property type="project" value="UniProtKB-SubCell"/>
</dbReference>
<organism evidence="13 14">
    <name type="scientific">Pseudoalteromonas caenipelagi</name>
    <dbReference type="NCBI Taxonomy" id="2726988"/>
    <lineage>
        <taxon>Bacteria</taxon>
        <taxon>Pseudomonadati</taxon>
        <taxon>Pseudomonadota</taxon>
        <taxon>Gammaproteobacteria</taxon>
        <taxon>Alteromonadales</taxon>
        <taxon>Pseudoalteromonadaceae</taxon>
        <taxon>Pseudoalteromonas</taxon>
    </lineage>
</organism>
<feature type="transmembrane region" description="Helical" evidence="10">
    <location>
        <begin position="12"/>
        <end position="34"/>
    </location>
</feature>
<keyword evidence="5 10" id="KW-0812">Transmembrane</keyword>
<dbReference type="EMBL" id="JABBPG010000004">
    <property type="protein sequence ID" value="NOU51133.1"/>
    <property type="molecule type" value="Genomic_DNA"/>
</dbReference>
<dbReference type="InterPro" id="IPR036097">
    <property type="entry name" value="HisK_dim/P_sf"/>
</dbReference>
<dbReference type="PANTHER" id="PTHR45339:SF1">
    <property type="entry name" value="HYBRID SIGNAL TRANSDUCTION HISTIDINE KINASE J"/>
    <property type="match status" value="1"/>
</dbReference>
<dbReference type="Pfam" id="PF00072">
    <property type="entry name" value="Response_reg"/>
    <property type="match status" value="1"/>
</dbReference>
<feature type="modified residue" description="4-aspartylphosphate" evidence="9">
    <location>
        <position position="507"/>
    </location>
</feature>
<feature type="domain" description="Response regulatory" evidence="12">
    <location>
        <begin position="458"/>
        <end position="573"/>
    </location>
</feature>
<dbReference type="SMART" id="SM00388">
    <property type="entry name" value="HisKA"/>
    <property type="match status" value="1"/>
</dbReference>
<evidence type="ECO:0000256" key="4">
    <source>
        <dbReference type="ARBA" id="ARBA00022553"/>
    </source>
</evidence>
<dbReference type="InterPro" id="IPR001789">
    <property type="entry name" value="Sig_transdc_resp-reg_receiver"/>
</dbReference>
<keyword evidence="4 9" id="KW-0597">Phosphoprotein</keyword>
<evidence type="ECO:0000259" key="11">
    <source>
        <dbReference type="PROSITE" id="PS50109"/>
    </source>
</evidence>
<dbReference type="CDD" id="cd00082">
    <property type="entry name" value="HisKA"/>
    <property type="match status" value="1"/>
</dbReference>
<dbReference type="SUPFAM" id="SSF47384">
    <property type="entry name" value="Homodimeric domain of signal transducing histidine kinase"/>
    <property type="match status" value="1"/>
</dbReference>
<accession>A0A849VF45</accession>